<dbReference type="Proteomes" id="UP000028715">
    <property type="component" value="Unassembled WGS sequence"/>
</dbReference>
<evidence type="ECO:0000313" key="10">
    <source>
        <dbReference type="EMBL" id="KFF07356.1"/>
    </source>
</evidence>
<dbReference type="PROSITE" id="PS51012">
    <property type="entry name" value="ABC_TM2"/>
    <property type="match status" value="1"/>
</dbReference>
<dbReference type="PANTHER" id="PTHR30294:SF38">
    <property type="entry name" value="TRANSPORT PERMEASE PROTEIN"/>
    <property type="match status" value="1"/>
</dbReference>
<feature type="transmembrane region" description="Helical" evidence="8">
    <location>
        <begin position="20"/>
        <end position="40"/>
    </location>
</feature>
<evidence type="ECO:0000256" key="7">
    <source>
        <dbReference type="ARBA" id="ARBA00023136"/>
    </source>
</evidence>
<dbReference type="EMBL" id="JPRL01000001">
    <property type="protein sequence ID" value="KFF07356.1"/>
    <property type="molecule type" value="Genomic_DNA"/>
</dbReference>
<dbReference type="PANTHER" id="PTHR30294">
    <property type="entry name" value="MEMBRANE COMPONENT OF ABC TRANSPORTER YHHJ-RELATED"/>
    <property type="match status" value="1"/>
</dbReference>
<feature type="transmembrane region" description="Helical" evidence="8">
    <location>
        <begin position="345"/>
        <end position="365"/>
    </location>
</feature>
<gene>
    <name evidence="10" type="ORF">IW19_18400</name>
</gene>
<evidence type="ECO:0000256" key="4">
    <source>
        <dbReference type="ARBA" id="ARBA00022475"/>
    </source>
</evidence>
<keyword evidence="7 8" id="KW-0472">Membrane</keyword>
<keyword evidence="6 8" id="KW-1133">Transmembrane helix</keyword>
<feature type="domain" description="ABC transmembrane type-2" evidence="9">
    <location>
        <begin position="170"/>
        <end position="424"/>
    </location>
</feature>
<evidence type="ECO:0000256" key="5">
    <source>
        <dbReference type="ARBA" id="ARBA00022692"/>
    </source>
</evidence>
<protein>
    <submittedName>
        <fullName evidence="10">ABC transporter</fullName>
    </submittedName>
</protein>
<sequence>MSYKIWMSVVKEFLLLRRDLGGLIILFVMPLVLVITVTLIQDSTFKTVSDSKIEILLIDNDKGDVSKTVFENLEKSSLFTVVTKIDNQPITEEIAKEAVYKGKYKLAIVIPSKLSVDLQAKIDQNVDKILSNMGLTDSVAKTVAPKIIKEKEVKLYFDPAVQLSFKNAVMSSIDKMISQIESKSIYKTFQNQLGEGNADFEQKSFISFKEIIPTINNKEVRPNSVQHNVPAWTLFAIFFIVIPLSINIVKEKTQGTFVRLRTNPSSNLIVIIGKTITYSAICMIQFYMMVAVAVFIFPHIGLPSLNIEGHLFLMSVVALFSGFAAIGFGILLGTVASTQEQSAPFGATSVIILAAIGGVWVPVFAMPKIMQIVAKSSPMNWALEGFYDVLLRNVSFLEIIPKISLLFLFFIITTSIALFYDKKKRTV</sequence>
<dbReference type="InterPro" id="IPR047817">
    <property type="entry name" value="ABC2_TM_bact-type"/>
</dbReference>
<evidence type="ECO:0000256" key="3">
    <source>
        <dbReference type="ARBA" id="ARBA00022448"/>
    </source>
</evidence>
<comment type="similarity">
    <text evidence="2">Belongs to the ABC-2 integral membrane protein family.</text>
</comment>
<keyword evidence="4" id="KW-1003">Cell membrane</keyword>
<evidence type="ECO:0000313" key="11">
    <source>
        <dbReference type="Proteomes" id="UP000028715"/>
    </source>
</evidence>
<feature type="transmembrane region" description="Helical" evidence="8">
    <location>
        <begin position="399"/>
        <end position="420"/>
    </location>
</feature>
<dbReference type="AlphaFoldDB" id="A0A085ZSE2"/>
<evidence type="ECO:0000256" key="2">
    <source>
        <dbReference type="ARBA" id="ARBA00007783"/>
    </source>
</evidence>
<name>A0A085ZSE2_9FLAO</name>
<keyword evidence="11" id="KW-1185">Reference proteome</keyword>
<evidence type="ECO:0000256" key="6">
    <source>
        <dbReference type="ARBA" id="ARBA00022989"/>
    </source>
</evidence>
<feature type="transmembrane region" description="Helical" evidence="8">
    <location>
        <begin position="309"/>
        <end position="333"/>
    </location>
</feature>
<evidence type="ECO:0000256" key="8">
    <source>
        <dbReference type="SAM" id="Phobius"/>
    </source>
</evidence>
<dbReference type="Pfam" id="PF12698">
    <property type="entry name" value="ABC2_membrane_3"/>
    <property type="match status" value="1"/>
</dbReference>
<proteinExistence type="inferred from homology"/>
<evidence type="ECO:0000256" key="1">
    <source>
        <dbReference type="ARBA" id="ARBA00004651"/>
    </source>
</evidence>
<keyword evidence="5 8" id="KW-0812">Transmembrane</keyword>
<feature type="transmembrane region" description="Helical" evidence="8">
    <location>
        <begin position="229"/>
        <end position="249"/>
    </location>
</feature>
<dbReference type="RefSeq" id="WP_035686917.1">
    <property type="nucleotide sequence ID" value="NZ_JPRL01000001.1"/>
</dbReference>
<dbReference type="eggNOG" id="COG0842">
    <property type="taxonomic scope" value="Bacteria"/>
</dbReference>
<dbReference type="GO" id="GO:0140359">
    <property type="term" value="F:ABC-type transporter activity"/>
    <property type="evidence" value="ECO:0007669"/>
    <property type="project" value="InterPro"/>
</dbReference>
<dbReference type="STRING" id="362418.IW19_18400"/>
<organism evidence="10 11">
    <name type="scientific">Flavobacterium reichenbachii</name>
    <dbReference type="NCBI Taxonomy" id="362418"/>
    <lineage>
        <taxon>Bacteria</taxon>
        <taxon>Pseudomonadati</taxon>
        <taxon>Bacteroidota</taxon>
        <taxon>Flavobacteriia</taxon>
        <taxon>Flavobacteriales</taxon>
        <taxon>Flavobacteriaceae</taxon>
        <taxon>Flavobacterium</taxon>
    </lineage>
</organism>
<dbReference type="InterPro" id="IPR013525">
    <property type="entry name" value="ABC2_TM"/>
</dbReference>
<feature type="transmembrane region" description="Helical" evidence="8">
    <location>
        <begin position="269"/>
        <end position="297"/>
    </location>
</feature>
<keyword evidence="3" id="KW-0813">Transport</keyword>
<dbReference type="GO" id="GO:0005886">
    <property type="term" value="C:plasma membrane"/>
    <property type="evidence" value="ECO:0007669"/>
    <property type="project" value="UniProtKB-SubCell"/>
</dbReference>
<dbReference type="Gene3D" id="3.40.1710.10">
    <property type="entry name" value="abc type-2 transporter like domain"/>
    <property type="match status" value="1"/>
</dbReference>
<dbReference type="InterPro" id="IPR051449">
    <property type="entry name" value="ABC-2_transporter_component"/>
</dbReference>
<comment type="caution">
    <text evidence="10">The sequence shown here is derived from an EMBL/GenBank/DDBJ whole genome shotgun (WGS) entry which is preliminary data.</text>
</comment>
<comment type="subcellular location">
    <subcellularLocation>
        <location evidence="1">Cell membrane</location>
        <topology evidence="1">Multi-pass membrane protein</topology>
    </subcellularLocation>
</comment>
<accession>A0A085ZSE2</accession>
<evidence type="ECO:0000259" key="9">
    <source>
        <dbReference type="PROSITE" id="PS51012"/>
    </source>
</evidence>
<reference evidence="10 11" key="1">
    <citation type="submission" date="2014-07" db="EMBL/GenBank/DDBJ databases">
        <title>Genome of Flavobacterium reichenbachii LMG 25512.</title>
        <authorList>
            <person name="Stropko S.J."/>
            <person name="Pipes S.E."/>
            <person name="Newman J.D."/>
        </authorList>
    </citation>
    <scope>NUCLEOTIDE SEQUENCE [LARGE SCALE GENOMIC DNA]</scope>
    <source>
        <strain evidence="10 11">LMG 25512</strain>
    </source>
</reference>